<reference evidence="2 3" key="1">
    <citation type="submission" date="2017-10" db="EMBL/GenBank/DDBJ databases">
        <title>Resolving the taxonomy of Roseburia spp., Eubacterium rectale and Agathobacter spp. through phylogenomic analysis.</title>
        <authorList>
            <person name="Sheridan P.O."/>
            <person name="Walker A.W."/>
            <person name="Duncan S.H."/>
            <person name="Scott K.P."/>
            <person name="Toole P.W.O."/>
            <person name="Luis P."/>
            <person name="Flint H.J."/>
        </authorList>
    </citation>
    <scope>NUCLEOTIDE SEQUENCE [LARGE SCALE GENOMIC DNA]</scope>
    <source>
        <strain evidence="2 3">JK623</strain>
    </source>
</reference>
<dbReference type="Gene3D" id="2.40.10.220">
    <property type="entry name" value="predicted glycosyltransferase like domains"/>
    <property type="match status" value="1"/>
</dbReference>
<evidence type="ECO:0000259" key="1">
    <source>
        <dbReference type="Pfam" id="PF07238"/>
    </source>
</evidence>
<protein>
    <recommendedName>
        <fullName evidence="1">PilZ domain-containing protein</fullName>
    </recommendedName>
</protein>
<dbReference type="AlphaFoldDB" id="A0A2G3DZV3"/>
<comment type="caution">
    <text evidence="2">The sequence shown here is derived from an EMBL/GenBank/DDBJ whole genome shotgun (WGS) entry which is preliminary data.</text>
</comment>
<name>A0A2G3DZV3_9FIRM</name>
<organism evidence="2 3">
    <name type="scientific">Agathobacter ruminis</name>
    <dbReference type="NCBI Taxonomy" id="1712665"/>
    <lineage>
        <taxon>Bacteria</taxon>
        <taxon>Bacillati</taxon>
        <taxon>Bacillota</taxon>
        <taxon>Clostridia</taxon>
        <taxon>Lachnospirales</taxon>
        <taxon>Lachnospiraceae</taxon>
        <taxon>Agathobacter</taxon>
    </lineage>
</organism>
<dbReference type="SUPFAM" id="SSF141371">
    <property type="entry name" value="PilZ domain-like"/>
    <property type="match status" value="1"/>
</dbReference>
<dbReference type="InterPro" id="IPR009875">
    <property type="entry name" value="PilZ_domain"/>
</dbReference>
<feature type="domain" description="PilZ" evidence="1">
    <location>
        <begin position="106"/>
        <end position="201"/>
    </location>
</feature>
<dbReference type="GO" id="GO:0035438">
    <property type="term" value="F:cyclic-di-GMP binding"/>
    <property type="evidence" value="ECO:0007669"/>
    <property type="project" value="InterPro"/>
</dbReference>
<proteinExistence type="predicted"/>
<dbReference type="Pfam" id="PF07238">
    <property type="entry name" value="PilZ"/>
    <property type="match status" value="1"/>
</dbReference>
<sequence>MRIDEIRHGTVVNLEMVKDEKVYEVATTAVGTHEDKILLRPFVYKGQVLDLGNKGFKGISFNIYCDDPEGNRVAWKSVRIRMVEYRGNHYYAVEATHFHALSVRAERRKQMRAPVNISGYLVCESAAVESIVNIRDISDTGIAVISKHRLPIRGIRCEVQFSDYVNGTDYELQVECRCVREEELPKGEYLYGCAISDASHEMLSYVYIQKILERSAKR</sequence>
<evidence type="ECO:0000313" key="2">
    <source>
        <dbReference type="EMBL" id="PHU36410.1"/>
    </source>
</evidence>
<keyword evidence="3" id="KW-1185">Reference proteome</keyword>
<dbReference type="RefSeq" id="WP_099386935.1">
    <property type="nucleotide sequence ID" value="NZ_JANSWH010000041.1"/>
</dbReference>
<dbReference type="Proteomes" id="UP000224563">
    <property type="component" value="Unassembled WGS sequence"/>
</dbReference>
<accession>A0A2G3DZV3</accession>
<evidence type="ECO:0000313" key="3">
    <source>
        <dbReference type="Proteomes" id="UP000224563"/>
    </source>
</evidence>
<dbReference type="EMBL" id="PDYG01000134">
    <property type="protein sequence ID" value="PHU36410.1"/>
    <property type="molecule type" value="Genomic_DNA"/>
</dbReference>
<gene>
    <name evidence="2" type="ORF">CSX02_12580</name>
</gene>
<reference evidence="2 3" key="2">
    <citation type="submission" date="2017-10" db="EMBL/GenBank/DDBJ databases">
        <authorList>
            <person name="Banno H."/>
            <person name="Chua N.-H."/>
        </authorList>
    </citation>
    <scope>NUCLEOTIDE SEQUENCE [LARGE SCALE GENOMIC DNA]</scope>
    <source>
        <strain evidence="2 3">JK623</strain>
    </source>
</reference>